<dbReference type="InterPro" id="IPR038763">
    <property type="entry name" value="DHH_sf"/>
</dbReference>
<accession>A0ABV3TC58</accession>
<evidence type="ECO:0000259" key="7">
    <source>
        <dbReference type="Pfam" id="PF02272"/>
    </source>
</evidence>
<keyword evidence="4" id="KW-0378">Hydrolase</keyword>
<evidence type="ECO:0000256" key="5">
    <source>
        <dbReference type="ARBA" id="ARBA00022839"/>
    </source>
</evidence>
<dbReference type="EMBL" id="JBAKFM010000002">
    <property type="protein sequence ID" value="MEX0469207.1"/>
    <property type="molecule type" value="Genomic_DNA"/>
</dbReference>
<organism evidence="9 10">
    <name type="scientific">Spiribacter pallidus</name>
    <dbReference type="NCBI Taxonomy" id="1987936"/>
    <lineage>
        <taxon>Bacteria</taxon>
        <taxon>Pseudomonadati</taxon>
        <taxon>Pseudomonadota</taxon>
        <taxon>Gammaproteobacteria</taxon>
        <taxon>Chromatiales</taxon>
        <taxon>Ectothiorhodospiraceae</taxon>
        <taxon>Spiribacter</taxon>
    </lineage>
</organism>
<evidence type="ECO:0000256" key="4">
    <source>
        <dbReference type="ARBA" id="ARBA00022801"/>
    </source>
</evidence>
<dbReference type="GO" id="GO:0004527">
    <property type="term" value="F:exonuclease activity"/>
    <property type="evidence" value="ECO:0007669"/>
    <property type="project" value="UniProtKB-KW"/>
</dbReference>
<feature type="domain" description="DDH" evidence="6">
    <location>
        <begin position="76"/>
        <end position="235"/>
    </location>
</feature>
<comment type="similarity">
    <text evidence="1">Belongs to the RecJ family.</text>
</comment>
<evidence type="ECO:0000256" key="1">
    <source>
        <dbReference type="ARBA" id="ARBA00005915"/>
    </source>
</evidence>
<dbReference type="InterPro" id="IPR004610">
    <property type="entry name" value="RecJ"/>
</dbReference>
<evidence type="ECO:0000256" key="3">
    <source>
        <dbReference type="ARBA" id="ARBA00022722"/>
    </source>
</evidence>
<dbReference type="NCBIfam" id="TIGR00644">
    <property type="entry name" value="recJ"/>
    <property type="match status" value="1"/>
</dbReference>
<dbReference type="Proteomes" id="UP001556709">
    <property type="component" value="Unassembled WGS sequence"/>
</dbReference>
<dbReference type="RefSeq" id="WP_367958560.1">
    <property type="nucleotide sequence ID" value="NZ_JBAKFK010000002.1"/>
</dbReference>
<dbReference type="Pfam" id="PF02272">
    <property type="entry name" value="DHHA1"/>
    <property type="match status" value="1"/>
</dbReference>
<protein>
    <recommendedName>
        <fullName evidence="2">Single-stranded-DNA-specific exonuclease RecJ</fullName>
    </recommendedName>
</protein>
<evidence type="ECO:0000259" key="8">
    <source>
        <dbReference type="Pfam" id="PF17768"/>
    </source>
</evidence>
<name>A0ABV3TC58_9GAMM</name>
<sequence>MTTTDDAVEIIQRDPGVEGPLDADLPPLLDRLYRARGIRDRAELDYRLQCLPRPEGLGQLEAAAQRLAEAIQRDERILVVGDFDADGATSCAVAIRGMASMGAGQVDYLVPNRFADGYGLSAGLVEPIMARRPAVVVTVDNGISAIEGVAALQAAGVGVLVTDHHLPGPQLPNADAIVNPRVNAPDFGAPNLAGVGVCFYLMLATRAVLRERDWFGPQRPEPALAELLDLVAIGTVADVVALDYCNRLLVEQGLRRIRAGKASAGVAALMDAAGRDRDRANAADLGFGVAPRLNAAGRLDDMAIGIETLLARAPDTAAERAQRLEAFNRERRALEQGMREQAVDALEPGEVGDERHLGPILCVYDERWHQGLVGIVAGRLKERYRRAVIALAPDQEGRLKGSARSVDGLHIRDLLEAVHTRSDGQLMERFGGHAMAAGMTLKPGQLDAFTRLVESIASEWLGAVPPQTVITTDGPLAADEFSLAQAQHLRRAGPWGAEFPEPCFYDQFAVVDARIVGERHIKMRLRPRQCPGQVIDAIAFGAAETHERLPAGDIEAVYRLDVNRYRGEERLQLIIDYLAA</sequence>
<reference evidence="9 10" key="1">
    <citation type="submission" date="2024-02" db="EMBL/GenBank/DDBJ databases">
        <title>New especies of Spiribacter isolated from saline water.</title>
        <authorList>
            <person name="Leon M.J."/>
            <person name="De La Haba R."/>
            <person name="Sanchez-Porro C."/>
            <person name="Ventosa A."/>
        </authorList>
    </citation>
    <scope>NUCLEOTIDE SEQUENCE [LARGE SCALE GENOMIC DNA]</scope>
    <source>
        <strain evidence="10">ag22IC6-390</strain>
    </source>
</reference>
<keyword evidence="5 9" id="KW-0269">Exonuclease</keyword>
<keyword evidence="3" id="KW-0540">Nuclease</keyword>
<dbReference type="Pfam" id="PF01368">
    <property type="entry name" value="DHH"/>
    <property type="match status" value="1"/>
</dbReference>
<feature type="domain" description="DHHA1" evidence="7">
    <location>
        <begin position="360"/>
        <end position="458"/>
    </location>
</feature>
<dbReference type="Pfam" id="PF17768">
    <property type="entry name" value="RecJ_OB"/>
    <property type="match status" value="1"/>
</dbReference>
<evidence type="ECO:0000259" key="6">
    <source>
        <dbReference type="Pfam" id="PF01368"/>
    </source>
</evidence>
<dbReference type="Gene3D" id="3.10.310.30">
    <property type="match status" value="1"/>
</dbReference>
<dbReference type="InterPro" id="IPR041122">
    <property type="entry name" value="RecJ_OB"/>
</dbReference>
<dbReference type="PANTHER" id="PTHR30255:SF2">
    <property type="entry name" value="SINGLE-STRANDED-DNA-SPECIFIC EXONUCLEASE RECJ"/>
    <property type="match status" value="1"/>
</dbReference>
<proteinExistence type="inferred from homology"/>
<dbReference type="SUPFAM" id="SSF64182">
    <property type="entry name" value="DHH phosphoesterases"/>
    <property type="match status" value="1"/>
</dbReference>
<evidence type="ECO:0000313" key="10">
    <source>
        <dbReference type="Proteomes" id="UP001556709"/>
    </source>
</evidence>
<dbReference type="PANTHER" id="PTHR30255">
    <property type="entry name" value="SINGLE-STRANDED-DNA-SPECIFIC EXONUCLEASE RECJ"/>
    <property type="match status" value="1"/>
</dbReference>
<dbReference type="InterPro" id="IPR003156">
    <property type="entry name" value="DHHA1_dom"/>
</dbReference>
<evidence type="ECO:0000313" key="9">
    <source>
        <dbReference type="EMBL" id="MEX0469207.1"/>
    </source>
</evidence>
<dbReference type="Gene3D" id="3.90.1640.30">
    <property type="match status" value="1"/>
</dbReference>
<comment type="caution">
    <text evidence="9">The sequence shown here is derived from an EMBL/GenBank/DDBJ whole genome shotgun (WGS) entry which is preliminary data.</text>
</comment>
<gene>
    <name evidence="9" type="primary">recJ</name>
    <name evidence="9" type="ORF">V6X73_05650</name>
</gene>
<feature type="domain" description="RecJ OB" evidence="8">
    <location>
        <begin position="472"/>
        <end position="576"/>
    </location>
</feature>
<dbReference type="InterPro" id="IPR051673">
    <property type="entry name" value="SSDNA_exonuclease_RecJ"/>
</dbReference>
<evidence type="ECO:0000256" key="2">
    <source>
        <dbReference type="ARBA" id="ARBA00019841"/>
    </source>
</evidence>
<keyword evidence="10" id="KW-1185">Reference proteome</keyword>
<dbReference type="InterPro" id="IPR001667">
    <property type="entry name" value="DDH_dom"/>
</dbReference>